<dbReference type="InterPro" id="IPR003807">
    <property type="entry name" value="DUF202"/>
</dbReference>
<feature type="transmembrane region" description="Helical" evidence="6">
    <location>
        <begin position="67"/>
        <end position="85"/>
    </location>
</feature>
<accession>A0A964BT52</accession>
<evidence type="ECO:0000313" key="9">
    <source>
        <dbReference type="Proteomes" id="UP000729733"/>
    </source>
</evidence>
<keyword evidence="9" id="KW-1185">Reference proteome</keyword>
<dbReference type="EMBL" id="JADWDC010000077">
    <property type="protein sequence ID" value="MCC0179314.1"/>
    <property type="molecule type" value="Genomic_DNA"/>
</dbReference>
<evidence type="ECO:0000256" key="3">
    <source>
        <dbReference type="ARBA" id="ARBA00022692"/>
    </source>
</evidence>
<keyword evidence="3 6" id="KW-0812">Transmembrane</keyword>
<feature type="transmembrane region" description="Helical" evidence="6">
    <location>
        <begin position="25"/>
        <end position="47"/>
    </location>
</feature>
<evidence type="ECO:0000256" key="2">
    <source>
        <dbReference type="ARBA" id="ARBA00022475"/>
    </source>
</evidence>
<comment type="subcellular location">
    <subcellularLocation>
        <location evidence="1">Cell membrane</location>
        <topology evidence="1">Multi-pass membrane protein</topology>
    </subcellularLocation>
</comment>
<gene>
    <name evidence="8" type="ORF">I4641_20335</name>
</gene>
<dbReference type="PANTHER" id="PTHR34187">
    <property type="entry name" value="FGR18P"/>
    <property type="match status" value="1"/>
</dbReference>
<dbReference type="GO" id="GO:0005886">
    <property type="term" value="C:plasma membrane"/>
    <property type="evidence" value="ECO:0007669"/>
    <property type="project" value="UniProtKB-SubCell"/>
</dbReference>
<reference evidence="8" key="1">
    <citation type="journal article" date="2021" name="Antonie Van Leeuwenhoek">
        <title>Draft genome and description of Waterburya agarophytonicola gen. nov. sp. nov. (Pleurocapsales, Cyanobacteria): a seaweed symbiont.</title>
        <authorList>
            <person name="Bonthond G."/>
            <person name="Shalygin S."/>
            <person name="Bayer T."/>
            <person name="Weinberger F."/>
        </authorList>
    </citation>
    <scope>NUCLEOTIDE SEQUENCE</scope>
    <source>
        <strain evidence="8">KI4</strain>
    </source>
</reference>
<dbReference type="Proteomes" id="UP000729733">
    <property type="component" value="Unassembled WGS sequence"/>
</dbReference>
<keyword evidence="2" id="KW-1003">Cell membrane</keyword>
<feature type="domain" description="DUF202" evidence="7">
    <location>
        <begin position="16"/>
        <end position="92"/>
    </location>
</feature>
<dbReference type="PANTHER" id="PTHR34187:SF2">
    <property type="entry name" value="DUF202 DOMAIN-CONTAINING PROTEIN"/>
    <property type="match status" value="1"/>
</dbReference>
<keyword evidence="5 6" id="KW-0472">Membrane</keyword>
<sequence length="133" mass="14931">MSDRRSNINTELAKERNRAAAERTLMAWIRTCLALISFGFGVDRIVTALQKSSIYEYIDDPLHLTRILGLSFIAIGTSAILLAALEHRKELRHIQKDNYIYQPRSSLAFTVAISISITGLFAFIGILIKSYGN</sequence>
<evidence type="ECO:0000256" key="1">
    <source>
        <dbReference type="ARBA" id="ARBA00004651"/>
    </source>
</evidence>
<evidence type="ECO:0000256" key="5">
    <source>
        <dbReference type="ARBA" id="ARBA00023136"/>
    </source>
</evidence>
<evidence type="ECO:0000256" key="6">
    <source>
        <dbReference type="SAM" id="Phobius"/>
    </source>
</evidence>
<organism evidence="8 9">
    <name type="scientific">Waterburya agarophytonicola KI4</name>
    <dbReference type="NCBI Taxonomy" id="2874699"/>
    <lineage>
        <taxon>Bacteria</taxon>
        <taxon>Bacillati</taxon>
        <taxon>Cyanobacteriota</taxon>
        <taxon>Cyanophyceae</taxon>
        <taxon>Pleurocapsales</taxon>
        <taxon>Hyellaceae</taxon>
        <taxon>Waterburya</taxon>
        <taxon>Waterburya agarophytonicola</taxon>
    </lineage>
</organism>
<dbReference type="RefSeq" id="WP_229642413.1">
    <property type="nucleotide sequence ID" value="NZ_JADWDC010000077.1"/>
</dbReference>
<name>A0A964BT52_9CYAN</name>
<proteinExistence type="predicted"/>
<evidence type="ECO:0000259" key="7">
    <source>
        <dbReference type="Pfam" id="PF02656"/>
    </source>
</evidence>
<keyword evidence="4 6" id="KW-1133">Transmembrane helix</keyword>
<feature type="transmembrane region" description="Helical" evidence="6">
    <location>
        <begin position="106"/>
        <end position="128"/>
    </location>
</feature>
<evidence type="ECO:0000256" key="4">
    <source>
        <dbReference type="ARBA" id="ARBA00022989"/>
    </source>
</evidence>
<protein>
    <submittedName>
        <fullName evidence="8">DUF202 domain-containing protein</fullName>
    </submittedName>
</protein>
<dbReference type="Pfam" id="PF02656">
    <property type="entry name" value="DUF202"/>
    <property type="match status" value="1"/>
</dbReference>
<dbReference type="AlphaFoldDB" id="A0A964BT52"/>
<dbReference type="InterPro" id="IPR052053">
    <property type="entry name" value="IM_YidH-like"/>
</dbReference>
<evidence type="ECO:0000313" key="8">
    <source>
        <dbReference type="EMBL" id="MCC0179314.1"/>
    </source>
</evidence>
<comment type="caution">
    <text evidence="8">The sequence shown here is derived from an EMBL/GenBank/DDBJ whole genome shotgun (WGS) entry which is preliminary data.</text>
</comment>